<feature type="transmembrane region" description="Helical" evidence="9">
    <location>
        <begin position="29"/>
        <end position="48"/>
    </location>
</feature>
<reference evidence="10 11" key="1">
    <citation type="submission" date="2020-04" db="EMBL/GenBank/DDBJ databases">
        <authorList>
            <person name="Alioto T."/>
            <person name="Alioto T."/>
            <person name="Gomez Garrido J."/>
        </authorList>
    </citation>
    <scope>NUCLEOTIDE SEQUENCE [LARGE SCALE GENOMIC DNA]</scope>
</reference>
<protein>
    <submittedName>
        <fullName evidence="10">Uncharacterized protein</fullName>
    </submittedName>
</protein>
<keyword evidence="11" id="KW-1185">Reference proteome</keyword>
<feature type="transmembrane region" description="Helical" evidence="9">
    <location>
        <begin position="360"/>
        <end position="381"/>
    </location>
</feature>
<dbReference type="Proteomes" id="UP000494165">
    <property type="component" value="Unassembled WGS sequence"/>
</dbReference>
<dbReference type="GO" id="GO:0022857">
    <property type="term" value="F:transmembrane transporter activity"/>
    <property type="evidence" value="ECO:0007669"/>
    <property type="project" value="InterPro"/>
</dbReference>
<dbReference type="Gene3D" id="1.20.1250.20">
    <property type="entry name" value="MFS general substrate transporter like domains"/>
    <property type="match status" value="1"/>
</dbReference>
<feature type="transmembrane region" description="Helical" evidence="9">
    <location>
        <begin position="139"/>
        <end position="156"/>
    </location>
</feature>
<dbReference type="GO" id="GO:0006857">
    <property type="term" value="P:oligopeptide transport"/>
    <property type="evidence" value="ECO:0007669"/>
    <property type="project" value="InterPro"/>
</dbReference>
<feature type="transmembrane region" description="Helical" evidence="9">
    <location>
        <begin position="97"/>
        <end position="119"/>
    </location>
</feature>
<dbReference type="PROSITE" id="PS01023">
    <property type="entry name" value="PTR2_2"/>
    <property type="match status" value="1"/>
</dbReference>
<dbReference type="AlphaFoldDB" id="A0A8S1DPT2"/>
<feature type="region of interest" description="Disordered" evidence="8">
    <location>
        <begin position="481"/>
        <end position="506"/>
    </location>
</feature>
<accession>A0A8S1DPT2</accession>
<dbReference type="InterPro" id="IPR036259">
    <property type="entry name" value="MFS_trans_sf"/>
</dbReference>
<keyword evidence="3 7" id="KW-0812">Transmembrane</keyword>
<evidence type="ECO:0000256" key="5">
    <source>
        <dbReference type="ARBA" id="ARBA00022989"/>
    </source>
</evidence>
<feature type="compositionally biased region" description="Polar residues" evidence="8">
    <location>
        <begin position="487"/>
        <end position="499"/>
    </location>
</feature>
<feature type="transmembrane region" description="Helical" evidence="9">
    <location>
        <begin position="393"/>
        <end position="414"/>
    </location>
</feature>
<evidence type="ECO:0000256" key="2">
    <source>
        <dbReference type="ARBA" id="ARBA00005982"/>
    </source>
</evidence>
<evidence type="ECO:0000313" key="10">
    <source>
        <dbReference type="EMBL" id="CAB3382679.1"/>
    </source>
</evidence>
<evidence type="ECO:0000256" key="3">
    <source>
        <dbReference type="ARBA" id="ARBA00022692"/>
    </source>
</evidence>
<evidence type="ECO:0000256" key="9">
    <source>
        <dbReference type="SAM" id="Phobius"/>
    </source>
</evidence>
<evidence type="ECO:0000256" key="7">
    <source>
        <dbReference type="RuleBase" id="RU003755"/>
    </source>
</evidence>
<dbReference type="SUPFAM" id="SSF103473">
    <property type="entry name" value="MFS general substrate transporter"/>
    <property type="match status" value="1"/>
</dbReference>
<name>A0A8S1DPT2_9INSE</name>
<feature type="transmembrane region" description="Helical" evidence="9">
    <location>
        <begin position="177"/>
        <end position="196"/>
    </location>
</feature>
<dbReference type="GO" id="GO:0016020">
    <property type="term" value="C:membrane"/>
    <property type="evidence" value="ECO:0007669"/>
    <property type="project" value="UniProtKB-SubCell"/>
</dbReference>
<organism evidence="10 11">
    <name type="scientific">Cloeon dipterum</name>
    <dbReference type="NCBI Taxonomy" id="197152"/>
    <lineage>
        <taxon>Eukaryota</taxon>
        <taxon>Metazoa</taxon>
        <taxon>Ecdysozoa</taxon>
        <taxon>Arthropoda</taxon>
        <taxon>Hexapoda</taxon>
        <taxon>Insecta</taxon>
        <taxon>Pterygota</taxon>
        <taxon>Palaeoptera</taxon>
        <taxon>Ephemeroptera</taxon>
        <taxon>Pisciforma</taxon>
        <taxon>Baetidae</taxon>
        <taxon>Cloeon</taxon>
    </lineage>
</organism>
<evidence type="ECO:0000256" key="1">
    <source>
        <dbReference type="ARBA" id="ARBA00004141"/>
    </source>
</evidence>
<dbReference type="EMBL" id="CADEPI010000279">
    <property type="protein sequence ID" value="CAB3382679.1"/>
    <property type="molecule type" value="Genomic_DNA"/>
</dbReference>
<feature type="transmembrane region" description="Helical" evidence="9">
    <location>
        <begin position="202"/>
        <end position="224"/>
    </location>
</feature>
<evidence type="ECO:0000256" key="6">
    <source>
        <dbReference type="ARBA" id="ARBA00023136"/>
    </source>
</evidence>
<keyword evidence="4" id="KW-0653">Protein transport</keyword>
<gene>
    <name evidence="10" type="ORF">CLODIP_2_CD11053</name>
</gene>
<dbReference type="Pfam" id="PF00854">
    <property type="entry name" value="PTR2"/>
    <property type="match status" value="1"/>
</dbReference>
<comment type="subcellular location">
    <subcellularLocation>
        <location evidence="1 7">Membrane</location>
        <topology evidence="1 7">Multi-pass membrane protein</topology>
    </subcellularLocation>
</comment>
<evidence type="ECO:0000256" key="4">
    <source>
        <dbReference type="ARBA" id="ARBA00022856"/>
    </source>
</evidence>
<feature type="transmembrane region" description="Helical" evidence="9">
    <location>
        <begin position="319"/>
        <end position="340"/>
    </location>
</feature>
<sequence length="506" mass="54960">MDRDGSRMSLLSEINRRLSNYFSPWNSRLTILSGGLVLATLFLERLAFYSVLTNLYIYLTKAWSSDEALSATLLLTGLAYFSALPAGWLADAVVGRYWTIIGGLCLYVMAYGALTTLAFNALAPAGCSADFSGQWCTTYIYAIIVAIGLAVGTVKSNVPAFGAAQMRHGNLRTFFSFYYWCINGGALLGVGCIAYWEQVTTNGFPAAFAVATGVLLLALMLMLAGKRVFVAHSPSDVSVISGLVHMVKEGVTGRIAARGLESPTEPYARVTVEGSEELLDPVNLNAAENSPCWLDFAKIRYGGSHSDESVDEAKKMGPVLLLLVFMIPYWLIFLQSNSGFQAQAVHLKVDLGDFMFPTAWLGLVDQIFVLALIPIVNGFFIPLLERMGFTIKLTVKISIGCVIAAFSILAAGGLETASIRTWQNGYVIFLTFHEIPINAAQFQGICDSANRTRHLQRKHRFNFVASTAVLSARDVGSICNDRKSGTRTHPGSEGTQGTSHGPPRCF</sequence>
<keyword evidence="5 9" id="KW-1133">Transmembrane helix</keyword>
<evidence type="ECO:0000256" key="8">
    <source>
        <dbReference type="SAM" id="MobiDB-lite"/>
    </source>
</evidence>
<dbReference type="PANTHER" id="PTHR11654">
    <property type="entry name" value="OLIGOPEPTIDE TRANSPORTER-RELATED"/>
    <property type="match status" value="1"/>
</dbReference>
<dbReference type="InterPro" id="IPR018456">
    <property type="entry name" value="PTR2_symporter_CS"/>
</dbReference>
<dbReference type="OrthoDB" id="205993at2759"/>
<keyword evidence="7" id="KW-0813">Transport</keyword>
<proteinExistence type="inferred from homology"/>
<feature type="transmembrane region" description="Helical" evidence="9">
    <location>
        <begin position="68"/>
        <end position="90"/>
    </location>
</feature>
<comment type="similarity">
    <text evidence="2 7">Belongs to the major facilitator superfamily. Proton-dependent oligopeptide transporter (POT/PTR) (TC 2.A.17) family.</text>
</comment>
<evidence type="ECO:0000313" key="11">
    <source>
        <dbReference type="Proteomes" id="UP000494165"/>
    </source>
</evidence>
<keyword evidence="4" id="KW-0571">Peptide transport</keyword>
<dbReference type="InterPro" id="IPR000109">
    <property type="entry name" value="POT_fam"/>
</dbReference>
<keyword evidence="6 9" id="KW-0472">Membrane</keyword>
<comment type="caution">
    <text evidence="10">The sequence shown here is derived from an EMBL/GenBank/DDBJ whole genome shotgun (WGS) entry which is preliminary data.</text>
</comment>